<feature type="domain" description="Aminoacyl-tRNA synthetase class Ia" evidence="9">
    <location>
        <begin position="1"/>
        <end position="39"/>
    </location>
</feature>
<dbReference type="InterPro" id="IPR013155">
    <property type="entry name" value="M/V/L/I-tRNA-synth_anticd-bd"/>
</dbReference>
<evidence type="ECO:0000256" key="2">
    <source>
        <dbReference type="ARBA" id="ARBA00022598"/>
    </source>
</evidence>
<dbReference type="PANTHER" id="PTHR11946:SF93">
    <property type="entry name" value="VALINE--TRNA LIGASE, CHLOROPLASTIC_MITOCHONDRIAL 2"/>
    <property type="match status" value="1"/>
</dbReference>
<dbReference type="InterPro" id="IPR002303">
    <property type="entry name" value="Valyl-tRNA_ligase"/>
</dbReference>
<keyword evidence="4" id="KW-0067">ATP-binding</keyword>
<evidence type="ECO:0000256" key="3">
    <source>
        <dbReference type="ARBA" id="ARBA00022741"/>
    </source>
</evidence>
<keyword evidence="12" id="KW-1185">Reference proteome</keyword>
<comment type="catalytic activity">
    <reaction evidence="8">
        <text>tRNA(Val) + L-valine + ATP = L-valyl-tRNA(Val) + AMP + diphosphate</text>
        <dbReference type="Rhea" id="RHEA:10704"/>
        <dbReference type="Rhea" id="RHEA-COMP:9672"/>
        <dbReference type="Rhea" id="RHEA-COMP:9708"/>
        <dbReference type="ChEBI" id="CHEBI:30616"/>
        <dbReference type="ChEBI" id="CHEBI:33019"/>
        <dbReference type="ChEBI" id="CHEBI:57762"/>
        <dbReference type="ChEBI" id="CHEBI:78442"/>
        <dbReference type="ChEBI" id="CHEBI:78537"/>
        <dbReference type="ChEBI" id="CHEBI:456215"/>
        <dbReference type="EC" id="6.1.1.9"/>
    </reaction>
</comment>
<evidence type="ECO:0000259" key="10">
    <source>
        <dbReference type="Pfam" id="PF08264"/>
    </source>
</evidence>
<keyword evidence="5" id="KW-0648">Protein biosynthesis</keyword>
<dbReference type="InterPro" id="IPR009080">
    <property type="entry name" value="tRNAsynth_Ia_anticodon-bd"/>
</dbReference>
<keyword evidence="3" id="KW-0547">Nucleotide-binding</keyword>
<comment type="caution">
    <text evidence="11">The sequence shown here is derived from an EMBL/GenBank/DDBJ whole genome shotgun (WGS) entry which is preliminary data.</text>
</comment>
<feature type="domain" description="Methionyl/Valyl/Leucyl/Isoleucyl-tRNA synthetase anticodon-binding" evidence="10">
    <location>
        <begin position="94"/>
        <end position="134"/>
    </location>
</feature>
<evidence type="ECO:0000313" key="12">
    <source>
        <dbReference type="Proteomes" id="UP000265520"/>
    </source>
</evidence>
<accession>A0A392N9T8</accession>
<dbReference type="PANTHER" id="PTHR11946">
    <property type="entry name" value="VALYL-TRNA SYNTHETASES"/>
    <property type="match status" value="1"/>
</dbReference>
<dbReference type="GO" id="GO:0005524">
    <property type="term" value="F:ATP binding"/>
    <property type="evidence" value="ECO:0007669"/>
    <property type="project" value="UniProtKB-KW"/>
</dbReference>
<evidence type="ECO:0000313" key="11">
    <source>
        <dbReference type="EMBL" id="MCH96606.1"/>
    </source>
</evidence>
<dbReference type="Pfam" id="PF00133">
    <property type="entry name" value="tRNA-synt_1"/>
    <property type="match status" value="1"/>
</dbReference>
<reference evidence="11 12" key="1">
    <citation type="journal article" date="2018" name="Front. Plant Sci.">
        <title>Red Clover (Trifolium pratense) and Zigzag Clover (T. medium) - A Picture of Genomic Similarities and Differences.</title>
        <authorList>
            <person name="Dluhosova J."/>
            <person name="Istvanek J."/>
            <person name="Nedelnik J."/>
            <person name="Repkova J."/>
        </authorList>
    </citation>
    <scope>NUCLEOTIDE SEQUENCE [LARGE SCALE GENOMIC DNA]</scope>
    <source>
        <strain evidence="12">cv. 10/8</strain>
        <tissue evidence="11">Leaf</tissue>
    </source>
</reference>
<dbReference type="GO" id="GO:0005829">
    <property type="term" value="C:cytosol"/>
    <property type="evidence" value="ECO:0007669"/>
    <property type="project" value="TreeGrafter"/>
</dbReference>
<dbReference type="Pfam" id="PF08264">
    <property type="entry name" value="Anticodon_1"/>
    <property type="match status" value="1"/>
</dbReference>
<dbReference type="SUPFAM" id="SSF52374">
    <property type="entry name" value="Nucleotidylyl transferase"/>
    <property type="match status" value="1"/>
</dbReference>
<keyword evidence="6" id="KW-0030">Aminoacyl-tRNA synthetase</keyword>
<dbReference type="SUPFAM" id="SSF47323">
    <property type="entry name" value="Anticodon-binding domain of a subclass of class I aminoacyl-tRNA synthetases"/>
    <property type="match status" value="1"/>
</dbReference>
<evidence type="ECO:0000256" key="1">
    <source>
        <dbReference type="ARBA" id="ARBA00013169"/>
    </source>
</evidence>
<evidence type="ECO:0000256" key="6">
    <source>
        <dbReference type="ARBA" id="ARBA00023146"/>
    </source>
</evidence>
<protein>
    <recommendedName>
        <fullName evidence="1">valine--tRNA ligase</fullName>
        <ecNumber evidence="1">6.1.1.9</ecNumber>
    </recommendedName>
    <alternativeName>
        <fullName evidence="7">Valyl-tRNA synthetase</fullName>
    </alternativeName>
</protein>
<dbReference type="EC" id="6.1.1.9" evidence="1"/>
<organism evidence="11 12">
    <name type="scientific">Trifolium medium</name>
    <dbReference type="NCBI Taxonomy" id="97028"/>
    <lineage>
        <taxon>Eukaryota</taxon>
        <taxon>Viridiplantae</taxon>
        <taxon>Streptophyta</taxon>
        <taxon>Embryophyta</taxon>
        <taxon>Tracheophyta</taxon>
        <taxon>Spermatophyta</taxon>
        <taxon>Magnoliopsida</taxon>
        <taxon>eudicotyledons</taxon>
        <taxon>Gunneridae</taxon>
        <taxon>Pentapetalae</taxon>
        <taxon>rosids</taxon>
        <taxon>fabids</taxon>
        <taxon>Fabales</taxon>
        <taxon>Fabaceae</taxon>
        <taxon>Papilionoideae</taxon>
        <taxon>50 kb inversion clade</taxon>
        <taxon>NPAAA clade</taxon>
        <taxon>Hologalegina</taxon>
        <taxon>IRL clade</taxon>
        <taxon>Trifolieae</taxon>
        <taxon>Trifolium</taxon>
    </lineage>
</organism>
<evidence type="ECO:0000256" key="4">
    <source>
        <dbReference type="ARBA" id="ARBA00022840"/>
    </source>
</evidence>
<dbReference type="GO" id="GO:0006438">
    <property type="term" value="P:valyl-tRNA aminoacylation"/>
    <property type="evidence" value="ECO:0007669"/>
    <property type="project" value="InterPro"/>
</dbReference>
<name>A0A392N9T8_9FABA</name>
<dbReference type="GO" id="GO:0004832">
    <property type="term" value="F:valine-tRNA ligase activity"/>
    <property type="evidence" value="ECO:0007669"/>
    <property type="project" value="UniProtKB-EC"/>
</dbReference>
<feature type="non-terminal residue" evidence="11">
    <location>
        <position position="134"/>
    </location>
</feature>
<proteinExistence type="predicted"/>
<dbReference type="Proteomes" id="UP000265520">
    <property type="component" value="Unassembled WGS sequence"/>
</dbReference>
<evidence type="ECO:0000256" key="8">
    <source>
        <dbReference type="ARBA" id="ARBA00047552"/>
    </source>
</evidence>
<dbReference type="Gene3D" id="1.10.730.10">
    <property type="entry name" value="Isoleucyl-tRNA Synthetase, Domain 1"/>
    <property type="match status" value="1"/>
</dbReference>
<keyword evidence="2 11" id="KW-0436">Ligase</keyword>
<evidence type="ECO:0000256" key="5">
    <source>
        <dbReference type="ARBA" id="ARBA00022917"/>
    </source>
</evidence>
<evidence type="ECO:0000259" key="9">
    <source>
        <dbReference type="Pfam" id="PF00133"/>
    </source>
</evidence>
<dbReference type="AlphaFoldDB" id="A0A392N9T8"/>
<dbReference type="EMBL" id="LXQA010032765">
    <property type="protein sequence ID" value="MCH96606.1"/>
    <property type="molecule type" value="Genomic_DNA"/>
</dbReference>
<dbReference type="InterPro" id="IPR002300">
    <property type="entry name" value="aa-tRNA-synth_Ia"/>
</dbReference>
<sequence>MSKTLGNVIDPLDTIKEFGTDALRFTVALGTAGQDLNLSTERLTSNKAFTNKLWNAGKFVLQNLPKENDISAWENILTYKFDTEDSVLNLPLPERWVVSKLHLLIESVSASYDKFFFGEVGREIYDFFWADFAD</sequence>
<evidence type="ECO:0000256" key="7">
    <source>
        <dbReference type="ARBA" id="ARBA00029936"/>
    </source>
</evidence>